<evidence type="ECO:0000313" key="1">
    <source>
        <dbReference type="EMBL" id="MBB4957741.1"/>
    </source>
</evidence>
<evidence type="ECO:0000313" key="2">
    <source>
        <dbReference type="Proteomes" id="UP000578819"/>
    </source>
</evidence>
<dbReference type="Proteomes" id="UP000578819">
    <property type="component" value="Unassembled WGS sequence"/>
</dbReference>
<reference evidence="1 2" key="1">
    <citation type="submission" date="2020-08" db="EMBL/GenBank/DDBJ databases">
        <title>Sequencing the genomes of 1000 actinobacteria strains.</title>
        <authorList>
            <person name="Klenk H.-P."/>
        </authorList>
    </citation>
    <scope>NUCLEOTIDE SEQUENCE [LARGE SCALE GENOMIC DNA]</scope>
    <source>
        <strain evidence="1 2">DSM 45886</strain>
    </source>
</reference>
<dbReference type="EMBL" id="JACHJW010000001">
    <property type="protein sequence ID" value="MBB4957741.1"/>
    <property type="molecule type" value="Genomic_DNA"/>
</dbReference>
<accession>A0A7W7SN78</accession>
<sequence>MRNLDSLNAALAFLRELPVGAYVYSHPMFGGSVFDASSAAWGRASSRAACRRRRSSTACRFINTDGDRWADGVSVIFDYKGAREAARRVRVPRRLVSSVDTRADSGWRVTVAGEG</sequence>
<gene>
    <name evidence="1" type="ORF">FHR38_001474</name>
</gene>
<name>A0A7W7SN78_9ACTN</name>
<protein>
    <submittedName>
        <fullName evidence="1">Uncharacterized protein</fullName>
    </submittedName>
</protein>
<dbReference type="AlphaFoldDB" id="A0A7W7SN78"/>
<comment type="caution">
    <text evidence="1">The sequence shown here is derived from an EMBL/GenBank/DDBJ whole genome shotgun (WGS) entry which is preliminary data.</text>
</comment>
<proteinExistence type="predicted"/>
<keyword evidence="2" id="KW-1185">Reference proteome</keyword>
<organism evidence="1 2">
    <name type="scientific">Micromonospora polyrhachis</name>
    <dbReference type="NCBI Taxonomy" id="1282883"/>
    <lineage>
        <taxon>Bacteria</taxon>
        <taxon>Bacillati</taxon>
        <taxon>Actinomycetota</taxon>
        <taxon>Actinomycetes</taxon>
        <taxon>Micromonosporales</taxon>
        <taxon>Micromonosporaceae</taxon>
        <taxon>Micromonospora</taxon>
    </lineage>
</organism>